<dbReference type="Proteomes" id="UP000279962">
    <property type="component" value="Chromosome"/>
</dbReference>
<dbReference type="RefSeq" id="WP_087552321.1">
    <property type="nucleotide sequence ID" value="NZ_CP033133.1"/>
</dbReference>
<evidence type="ECO:0008006" key="3">
    <source>
        <dbReference type="Google" id="ProtNLM"/>
    </source>
</evidence>
<evidence type="ECO:0000313" key="1">
    <source>
        <dbReference type="EMBL" id="AYO55429.1"/>
    </source>
</evidence>
<accession>A0A3G2T581</accession>
<gene>
    <name evidence="1" type="ORF">CDG68_18005</name>
</gene>
<evidence type="ECO:0000313" key="2">
    <source>
        <dbReference type="Proteomes" id="UP000279962"/>
    </source>
</evidence>
<dbReference type="AlphaFoldDB" id="A0A3G2T581"/>
<protein>
    <recommendedName>
        <fullName evidence="3">Glycosyl transferase</fullName>
    </recommendedName>
</protein>
<dbReference type="Gene3D" id="3.90.550.40">
    <property type="match status" value="1"/>
</dbReference>
<name>A0A3G2T581_9GAMM</name>
<dbReference type="EMBL" id="CP033133">
    <property type="protein sequence ID" value="AYO55429.1"/>
    <property type="molecule type" value="Genomic_DNA"/>
</dbReference>
<sequence>MLTIEELKSIYPLVVTPSHDGKFFHNYLTSLLNFQHQALHKGMPLQFLLMQGESLITRARNNCVATFLENPEWTHLFWIDSDIGFSAEAAFRLLQADYDIAAGVYPLKRDHWPADGLPEKMTYEQFLANYQRYTVNARAEEGKEHLDIYIQEDGFIEMSEAPTGFMVIKRAVFEKLMKHYPELKYVPDSLDVVDQGLHYRFFDVMVDPETGRYLSEDYGFCRLWEGIGEKIYIDAKSNLSHQGMKIYQGDFAASLKNNFSLAIPAKEGLMMTLHGLHHLTD</sequence>
<proteinExistence type="predicted"/>
<organism evidence="1 2">
    <name type="scientific">Acinetobacter wuhouensis</name>
    <dbReference type="NCBI Taxonomy" id="1879050"/>
    <lineage>
        <taxon>Bacteria</taxon>
        <taxon>Pseudomonadati</taxon>
        <taxon>Pseudomonadota</taxon>
        <taxon>Gammaproteobacteria</taxon>
        <taxon>Moraxellales</taxon>
        <taxon>Moraxellaceae</taxon>
        <taxon>Acinetobacter</taxon>
    </lineage>
</organism>
<reference evidence="1 2" key="1">
    <citation type="submission" date="2018-10" db="EMBL/GenBank/DDBJ databases">
        <title>The complete genome of Acinetobacter wuhouensis strain WCHAW010062.</title>
        <authorList>
            <person name="Hu Y."/>
            <person name="Long H."/>
            <person name="Feng Y."/>
            <person name="Zong Z."/>
        </authorList>
    </citation>
    <scope>NUCLEOTIDE SEQUENCE [LARGE SCALE GENOMIC DNA]</scope>
    <source>
        <strain evidence="1 2">WCHAW010062</strain>
    </source>
</reference>